<dbReference type="SMART" id="SM00650">
    <property type="entry name" value="rADc"/>
    <property type="match status" value="1"/>
</dbReference>
<dbReference type="Proteomes" id="UP000075359">
    <property type="component" value="Unassembled WGS sequence"/>
</dbReference>
<reference evidence="11 12" key="1">
    <citation type="submission" date="2015-11" db="EMBL/GenBank/DDBJ databases">
        <title>Draft genome of Sulfurovum riftiae 1812E, a member of the Epsilonproteobacteria isolated from the tube of the deep-sea hydrothermal vent tubewom Riftia pachyptila.</title>
        <authorList>
            <person name="Vetriani C."/>
            <person name="Giovannelli D."/>
        </authorList>
    </citation>
    <scope>NUCLEOTIDE SEQUENCE [LARGE SCALE GENOMIC DNA]</scope>
    <source>
        <strain evidence="11 12">1812E</strain>
    </source>
</reference>
<dbReference type="Gene3D" id="3.40.50.150">
    <property type="entry name" value="Vaccinia Virus protein VP39"/>
    <property type="match status" value="1"/>
</dbReference>
<dbReference type="AlphaFoldDB" id="A0A151CDK5"/>
<comment type="subcellular location">
    <subcellularLocation>
        <location evidence="7">Cytoplasm</location>
    </subcellularLocation>
</comment>
<organism evidence="11 12">
    <name type="scientific">Sulfurovum riftiae</name>
    <dbReference type="NCBI Taxonomy" id="1630136"/>
    <lineage>
        <taxon>Bacteria</taxon>
        <taxon>Pseudomonadati</taxon>
        <taxon>Campylobacterota</taxon>
        <taxon>Epsilonproteobacteria</taxon>
        <taxon>Campylobacterales</taxon>
        <taxon>Sulfurovaceae</taxon>
        <taxon>Sulfurovum</taxon>
    </lineage>
</organism>
<keyword evidence="6 7" id="KW-0694">RNA-binding</keyword>
<evidence type="ECO:0000256" key="1">
    <source>
        <dbReference type="ARBA" id="ARBA00022490"/>
    </source>
</evidence>
<dbReference type="NCBIfam" id="TIGR00755">
    <property type="entry name" value="ksgA"/>
    <property type="match status" value="1"/>
</dbReference>
<dbReference type="STRING" id="1630136.AS592_00805"/>
<evidence type="ECO:0000313" key="12">
    <source>
        <dbReference type="Proteomes" id="UP000075359"/>
    </source>
</evidence>
<dbReference type="PANTHER" id="PTHR11727">
    <property type="entry name" value="DIMETHYLADENOSINE TRANSFERASE"/>
    <property type="match status" value="1"/>
</dbReference>
<dbReference type="GO" id="GO:0052908">
    <property type="term" value="F:16S rRNA (adenine(1518)-N(6)/adenine(1519)-N(6))-dimethyltransferase activity"/>
    <property type="evidence" value="ECO:0007669"/>
    <property type="project" value="UniProtKB-EC"/>
</dbReference>
<evidence type="ECO:0000256" key="5">
    <source>
        <dbReference type="ARBA" id="ARBA00022691"/>
    </source>
</evidence>
<feature type="region of interest" description="Disordered" evidence="9">
    <location>
        <begin position="264"/>
        <end position="285"/>
    </location>
</feature>
<dbReference type="InterPro" id="IPR020598">
    <property type="entry name" value="rRNA_Ade_methylase_Trfase_N"/>
</dbReference>
<name>A0A151CDK5_9BACT</name>
<dbReference type="GO" id="GO:0005829">
    <property type="term" value="C:cytosol"/>
    <property type="evidence" value="ECO:0007669"/>
    <property type="project" value="TreeGrafter"/>
</dbReference>
<feature type="binding site" evidence="7 8">
    <location>
        <position position="43"/>
    </location>
    <ligand>
        <name>S-adenosyl-L-methionine</name>
        <dbReference type="ChEBI" id="CHEBI:59789"/>
    </ligand>
</feature>
<keyword evidence="2 7" id="KW-0698">rRNA processing</keyword>
<evidence type="ECO:0000256" key="9">
    <source>
        <dbReference type="SAM" id="MobiDB-lite"/>
    </source>
</evidence>
<dbReference type="HAMAP" id="MF_00607">
    <property type="entry name" value="16SrRNA_methyltr_A"/>
    <property type="match status" value="1"/>
</dbReference>
<dbReference type="RefSeq" id="WP_067332409.1">
    <property type="nucleotide sequence ID" value="NZ_LNKT01000071.1"/>
</dbReference>
<dbReference type="OrthoDB" id="9814755at2"/>
<comment type="caution">
    <text evidence="11">The sequence shown here is derived from an EMBL/GenBank/DDBJ whole genome shotgun (WGS) entry which is preliminary data.</text>
</comment>
<proteinExistence type="inferred from homology"/>
<accession>A0A151CDK5</accession>
<feature type="domain" description="Ribosomal RNA adenine methylase transferase N-terminal" evidence="10">
    <location>
        <begin position="24"/>
        <end position="195"/>
    </location>
</feature>
<dbReference type="EC" id="2.1.1.182" evidence="7"/>
<dbReference type="GO" id="GO:0003723">
    <property type="term" value="F:RNA binding"/>
    <property type="evidence" value="ECO:0007669"/>
    <property type="project" value="UniProtKB-UniRule"/>
</dbReference>
<dbReference type="SUPFAM" id="SSF53335">
    <property type="entry name" value="S-adenosyl-L-methionine-dependent methyltransferases"/>
    <property type="match status" value="1"/>
</dbReference>
<evidence type="ECO:0000256" key="7">
    <source>
        <dbReference type="HAMAP-Rule" id="MF_00607"/>
    </source>
</evidence>
<dbReference type="InterPro" id="IPR023165">
    <property type="entry name" value="rRNA_Ade_diMease-like_C"/>
</dbReference>
<comment type="similarity">
    <text evidence="7">Belongs to the class I-like SAM-binding methyltransferase superfamily. rRNA adenine N(6)-methyltransferase family. RsmA subfamily.</text>
</comment>
<evidence type="ECO:0000256" key="4">
    <source>
        <dbReference type="ARBA" id="ARBA00022679"/>
    </source>
</evidence>
<keyword evidence="12" id="KW-1185">Reference proteome</keyword>
<dbReference type="Pfam" id="PF00398">
    <property type="entry name" value="RrnaAD"/>
    <property type="match status" value="1"/>
</dbReference>
<feature type="binding site" evidence="7 8">
    <location>
        <position position="63"/>
    </location>
    <ligand>
        <name>S-adenosyl-L-methionine</name>
        <dbReference type="ChEBI" id="CHEBI:59789"/>
    </ligand>
</feature>
<keyword evidence="1 7" id="KW-0963">Cytoplasm</keyword>
<evidence type="ECO:0000313" key="11">
    <source>
        <dbReference type="EMBL" id="KYJ85610.1"/>
    </source>
</evidence>
<evidence type="ECO:0000256" key="2">
    <source>
        <dbReference type="ARBA" id="ARBA00022552"/>
    </source>
</evidence>
<sequence>MIIENLAEFASKKFGQNFLKSNHYLQKIIQAMPNDDLRVAEIGPGLGDLTKELVKARNVTAFEVDKRLCEHLNNEFEEPIRHGNFELRCGDVLERWESGSLLDEPYHLVANLPYYIATNIILKAFKDEHCRSVLVMVQKEVAVKFAAEAGQKAFSALSVLASTVGKATLCFEVEREAFVPPPNVTSAVLLIEKRQSFDDEKFEAFLKIAFAQPRKKLSKNLMAAFSKELVEATFAKLELPSNMRPHEAGTSIYHHLYNELKDNLDGKQQSRQRKLSKSRAQNSRK</sequence>
<dbReference type="InterPro" id="IPR029063">
    <property type="entry name" value="SAM-dependent_MTases_sf"/>
</dbReference>
<keyword evidence="3 7" id="KW-0489">Methyltransferase</keyword>
<keyword evidence="4 7" id="KW-0808">Transferase</keyword>
<dbReference type="InterPro" id="IPR011530">
    <property type="entry name" value="rRNA_adenine_dimethylase"/>
</dbReference>
<gene>
    <name evidence="7" type="primary">rsmA</name>
    <name evidence="7" type="synonym">ksgA</name>
    <name evidence="11" type="ORF">AS592_00805</name>
</gene>
<evidence type="ECO:0000256" key="3">
    <source>
        <dbReference type="ARBA" id="ARBA00022603"/>
    </source>
</evidence>
<comment type="catalytic activity">
    <reaction evidence="7">
        <text>adenosine(1518)/adenosine(1519) in 16S rRNA + 4 S-adenosyl-L-methionine = N(6)-dimethyladenosine(1518)/N(6)-dimethyladenosine(1519) in 16S rRNA + 4 S-adenosyl-L-homocysteine + 4 H(+)</text>
        <dbReference type="Rhea" id="RHEA:19609"/>
        <dbReference type="Rhea" id="RHEA-COMP:10232"/>
        <dbReference type="Rhea" id="RHEA-COMP:10233"/>
        <dbReference type="ChEBI" id="CHEBI:15378"/>
        <dbReference type="ChEBI" id="CHEBI:57856"/>
        <dbReference type="ChEBI" id="CHEBI:59789"/>
        <dbReference type="ChEBI" id="CHEBI:74411"/>
        <dbReference type="ChEBI" id="CHEBI:74493"/>
        <dbReference type="EC" id="2.1.1.182"/>
    </reaction>
</comment>
<dbReference type="EMBL" id="LNKT01000071">
    <property type="protein sequence ID" value="KYJ85610.1"/>
    <property type="molecule type" value="Genomic_DNA"/>
</dbReference>
<dbReference type="Gene3D" id="1.10.8.100">
    <property type="entry name" value="Ribosomal RNA adenine dimethylase-like, domain 2"/>
    <property type="match status" value="1"/>
</dbReference>
<dbReference type="CDD" id="cd02440">
    <property type="entry name" value="AdoMet_MTases"/>
    <property type="match status" value="1"/>
</dbReference>
<evidence type="ECO:0000256" key="8">
    <source>
        <dbReference type="PROSITE-ProRule" id="PRU01026"/>
    </source>
</evidence>
<keyword evidence="5 7" id="KW-0949">S-adenosyl-L-methionine</keyword>
<evidence type="ECO:0000259" key="10">
    <source>
        <dbReference type="SMART" id="SM00650"/>
    </source>
</evidence>
<feature type="binding site" evidence="7 8">
    <location>
        <position position="111"/>
    </location>
    <ligand>
        <name>S-adenosyl-L-methionine</name>
        <dbReference type="ChEBI" id="CHEBI:59789"/>
    </ligand>
</feature>
<feature type="compositionally biased region" description="Basic residues" evidence="9">
    <location>
        <begin position="270"/>
        <end position="285"/>
    </location>
</feature>
<comment type="function">
    <text evidence="7">Specifically dimethylates two adjacent adenosines (A1518 and A1519) in the loop of a conserved hairpin near the 3'-end of 16S rRNA in the 30S particle. May play a critical role in biogenesis of 30S subunits.</text>
</comment>
<dbReference type="PROSITE" id="PS51689">
    <property type="entry name" value="SAM_RNA_A_N6_MT"/>
    <property type="match status" value="1"/>
</dbReference>
<dbReference type="PANTHER" id="PTHR11727:SF7">
    <property type="entry name" value="DIMETHYLADENOSINE TRANSFERASE-RELATED"/>
    <property type="match status" value="1"/>
</dbReference>
<feature type="binding site" evidence="7 8">
    <location>
        <position position="91"/>
    </location>
    <ligand>
        <name>S-adenosyl-L-methionine</name>
        <dbReference type="ChEBI" id="CHEBI:59789"/>
    </ligand>
</feature>
<feature type="binding site" evidence="7 8">
    <location>
        <position position="17"/>
    </location>
    <ligand>
        <name>S-adenosyl-L-methionine</name>
        <dbReference type="ChEBI" id="CHEBI:59789"/>
    </ligand>
</feature>
<feature type="binding site" evidence="7 8">
    <location>
        <position position="19"/>
    </location>
    <ligand>
        <name>S-adenosyl-L-methionine</name>
        <dbReference type="ChEBI" id="CHEBI:59789"/>
    </ligand>
</feature>
<evidence type="ECO:0000256" key="6">
    <source>
        <dbReference type="ARBA" id="ARBA00022884"/>
    </source>
</evidence>
<dbReference type="InterPro" id="IPR001737">
    <property type="entry name" value="KsgA/Erm"/>
</dbReference>
<protein>
    <recommendedName>
        <fullName evidence="7">Ribosomal RNA small subunit methyltransferase A</fullName>
        <ecNumber evidence="7">2.1.1.182</ecNumber>
    </recommendedName>
    <alternativeName>
        <fullName evidence="7">16S rRNA (adenine(1518)-N(6)/adenine(1519)-N(6))-dimethyltransferase</fullName>
    </alternativeName>
    <alternativeName>
        <fullName evidence="7">16S rRNA dimethyladenosine transferase</fullName>
    </alternativeName>
    <alternativeName>
        <fullName evidence="7">16S rRNA dimethylase</fullName>
    </alternativeName>
    <alternativeName>
        <fullName evidence="7">S-adenosylmethionine-6-N', N'-adenosyl(rRNA) dimethyltransferase</fullName>
    </alternativeName>
</protein>